<gene>
    <name evidence="1" type="ORF">DSO57_1005346</name>
</gene>
<sequence length="232" mass="26399">MLEWVFNILEPYFDHMFDSLFLSFISGSYLLLGGAGFSAVGKEATLITDRFAGELPGDKPLILDRGFFWTFPIEGDALKAVQNVMEGCKDQRTDMVNRVCFKVESVRYWIPRESQASKAVDCPSEECELPLGLKPNFTSKFKLGKIGGTEVRFYMVANRIKFPFNEDNGLGQHSFLVKRKKKVAIKPIYLKVQGKLSFYFSASSKSNHTQKKEYKIAISNQQGVMAGFFYFR</sequence>
<organism evidence="1 2">
    <name type="scientific">Entomophthora muscae</name>
    <dbReference type="NCBI Taxonomy" id="34485"/>
    <lineage>
        <taxon>Eukaryota</taxon>
        <taxon>Fungi</taxon>
        <taxon>Fungi incertae sedis</taxon>
        <taxon>Zoopagomycota</taxon>
        <taxon>Entomophthoromycotina</taxon>
        <taxon>Entomophthoromycetes</taxon>
        <taxon>Entomophthorales</taxon>
        <taxon>Entomophthoraceae</taxon>
        <taxon>Entomophthora</taxon>
    </lineage>
</organism>
<dbReference type="EMBL" id="QTSX02007114">
    <property type="protein sequence ID" value="KAJ9051343.1"/>
    <property type="molecule type" value="Genomic_DNA"/>
</dbReference>
<dbReference type="Proteomes" id="UP001165960">
    <property type="component" value="Unassembled WGS sequence"/>
</dbReference>
<reference evidence="1" key="1">
    <citation type="submission" date="2022-04" db="EMBL/GenBank/DDBJ databases">
        <title>Genome of the entomopathogenic fungus Entomophthora muscae.</title>
        <authorList>
            <person name="Elya C."/>
            <person name="Lovett B.R."/>
            <person name="Lee E."/>
            <person name="Macias A.M."/>
            <person name="Hajek A.E."/>
            <person name="De Bivort B.L."/>
            <person name="Kasson M.T."/>
            <person name="De Fine Licht H.H."/>
            <person name="Stajich J.E."/>
        </authorList>
    </citation>
    <scope>NUCLEOTIDE SEQUENCE</scope>
    <source>
        <strain evidence="1">Berkeley</strain>
    </source>
</reference>
<evidence type="ECO:0000313" key="1">
    <source>
        <dbReference type="EMBL" id="KAJ9051343.1"/>
    </source>
</evidence>
<comment type="caution">
    <text evidence="1">The sequence shown here is derived from an EMBL/GenBank/DDBJ whole genome shotgun (WGS) entry which is preliminary data.</text>
</comment>
<accession>A0ACC2RML6</accession>
<evidence type="ECO:0000313" key="2">
    <source>
        <dbReference type="Proteomes" id="UP001165960"/>
    </source>
</evidence>
<proteinExistence type="predicted"/>
<name>A0ACC2RML6_9FUNG</name>
<keyword evidence="2" id="KW-1185">Reference proteome</keyword>
<protein>
    <submittedName>
        <fullName evidence="1">Uncharacterized protein</fullName>
    </submittedName>
</protein>